<sequence length="84" mass="8839">MAVDLKSDTDRVKREFDDLSNSTQVFIWCLVGLGVIVGLLLGGAVGYGVAVEEVEGRDCIEHDDELYCANDGAGTTDDAAGETG</sequence>
<keyword evidence="1" id="KW-0472">Membrane</keyword>
<keyword evidence="1" id="KW-1133">Transmembrane helix</keyword>
<keyword evidence="1" id="KW-0812">Transmembrane</keyword>
<dbReference type="EMBL" id="BMHA01000017">
    <property type="protein sequence ID" value="GGI09658.1"/>
    <property type="molecule type" value="Genomic_DNA"/>
</dbReference>
<protein>
    <submittedName>
        <fullName evidence="2">Uncharacterized protein</fullName>
    </submittedName>
</protein>
<keyword evidence="3" id="KW-1185">Reference proteome</keyword>
<feature type="transmembrane region" description="Helical" evidence="1">
    <location>
        <begin position="25"/>
        <end position="50"/>
    </location>
</feature>
<gene>
    <name evidence="2" type="ORF">GCM10011354_35170</name>
</gene>
<reference evidence="2" key="2">
    <citation type="submission" date="2020-09" db="EMBL/GenBank/DDBJ databases">
        <authorList>
            <person name="Sun Q."/>
            <person name="Zhou Y."/>
        </authorList>
    </citation>
    <scope>NUCLEOTIDE SEQUENCE</scope>
    <source>
        <strain evidence="2">CGMCC 1.14988</strain>
    </source>
</reference>
<accession>A0A8J3AHM7</accession>
<organism evidence="2 3">
    <name type="scientific">Egicoccus halophilus</name>
    <dbReference type="NCBI Taxonomy" id="1670830"/>
    <lineage>
        <taxon>Bacteria</taxon>
        <taxon>Bacillati</taxon>
        <taxon>Actinomycetota</taxon>
        <taxon>Nitriliruptoria</taxon>
        <taxon>Egicoccales</taxon>
        <taxon>Egicoccaceae</taxon>
        <taxon>Egicoccus</taxon>
    </lineage>
</organism>
<reference evidence="2" key="1">
    <citation type="journal article" date="2014" name="Int. J. Syst. Evol. Microbiol.">
        <title>Complete genome sequence of Corynebacterium casei LMG S-19264T (=DSM 44701T), isolated from a smear-ripened cheese.</title>
        <authorList>
            <consortium name="US DOE Joint Genome Institute (JGI-PGF)"/>
            <person name="Walter F."/>
            <person name="Albersmeier A."/>
            <person name="Kalinowski J."/>
            <person name="Ruckert C."/>
        </authorList>
    </citation>
    <scope>NUCLEOTIDE SEQUENCE</scope>
    <source>
        <strain evidence="2">CGMCC 1.14988</strain>
    </source>
</reference>
<evidence type="ECO:0000256" key="1">
    <source>
        <dbReference type="SAM" id="Phobius"/>
    </source>
</evidence>
<dbReference type="Proteomes" id="UP000650511">
    <property type="component" value="Unassembled WGS sequence"/>
</dbReference>
<name>A0A8J3AHM7_9ACTN</name>
<comment type="caution">
    <text evidence="2">The sequence shown here is derived from an EMBL/GenBank/DDBJ whole genome shotgun (WGS) entry which is preliminary data.</text>
</comment>
<proteinExistence type="predicted"/>
<dbReference type="AlphaFoldDB" id="A0A8J3AHM7"/>
<evidence type="ECO:0000313" key="2">
    <source>
        <dbReference type="EMBL" id="GGI09658.1"/>
    </source>
</evidence>
<evidence type="ECO:0000313" key="3">
    <source>
        <dbReference type="Proteomes" id="UP000650511"/>
    </source>
</evidence>